<organism evidence="1 2">
    <name type="scientific">Asbolus verrucosus</name>
    <name type="common">Desert ironclad beetle</name>
    <dbReference type="NCBI Taxonomy" id="1661398"/>
    <lineage>
        <taxon>Eukaryota</taxon>
        <taxon>Metazoa</taxon>
        <taxon>Ecdysozoa</taxon>
        <taxon>Arthropoda</taxon>
        <taxon>Hexapoda</taxon>
        <taxon>Insecta</taxon>
        <taxon>Pterygota</taxon>
        <taxon>Neoptera</taxon>
        <taxon>Endopterygota</taxon>
        <taxon>Coleoptera</taxon>
        <taxon>Polyphaga</taxon>
        <taxon>Cucujiformia</taxon>
        <taxon>Tenebrionidae</taxon>
        <taxon>Pimeliinae</taxon>
        <taxon>Asbolus</taxon>
    </lineage>
</organism>
<evidence type="ECO:0000313" key="1">
    <source>
        <dbReference type="EMBL" id="RZB39842.1"/>
    </source>
</evidence>
<dbReference type="EMBL" id="QDEB01124766">
    <property type="protein sequence ID" value="RZB39842.1"/>
    <property type="molecule type" value="Genomic_DNA"/>
</dbReference>
<comment type="caution">
    <text evidence="1">The sequence shown here is derived from an EMBL/GenBank/DDBJ whole genome shotgun (WGS) entry which is preliminary data.</text>
</comment>
<protein>
    <submittedName>
        <fullName evidence="1">Uncharacterized protein</fullName>
    </submittedName>
</protein>
<dbReference type="AlphaFoldDB" id="A0A482V9D5"/>
<gene>
    <name evidence="1" type="ORF">BDFB_011744</name>
</gene>
<keyword evidence="2" id="KW-1185">Reference proteome</keyword>
<sequence>MLFENGKFRQTLDLCVSNFREIRSVTRKKGSGGPKKKNP</sequence>
<accession>A0A482V9D5</accession>
<evidence type="ECO:0000313" key="2">
    <source>
        <dbReference type="Proteomes" id="UP000292052"/>
    </source>
</evidence>
<reference evidence="1 2" key="1">
    <citation type="submission" date="2017-03" db="EMBL/GenBank/DDBJ databases">
        <title>Genome of the blue death feigning beetle - Asbolus verrucosus.</title>
        <authorList>
            <person name="Rider S.D."/>
        </authorList>
    </citation>
    <scope>NUCLEOTIDE SEQUENCE [LARGE SCALE GENOMIC DNA]</scope>
    <source>
        <strain evidence="1">Butters</strain>
        <tissue evidence="1">Head and leg muscle</tissue>
    </source>
</reference>
<proteinExistence type="predicted"/>
<name>A0A482V9D5_ASBVE</name>
<dbReference type="Proteomes" id="UP000292052">
    <property type="component" value="Unassembled WGS sequence"/>
</dbReference>